<protein>
    <submittedName>
        <fullName evidence="2">ABC transporter substrate-binding protein</fullName>
    </submittedName>
</protein>
<dbReference type="Proteomes" id="UP000630353">
    <property type="component" value="Unassembled WGS sequence"/>
</dbReference>
<dbReference type="Gene3D" id="3.40.190.170">
    <property type="entry name" value="Bacterial extracellular solute-binding protein, family 7"/>
    <property type="match status" value="1"/>
</dbReference>
<accession>A0A919CRV5</accession>
<keyword evidence="1" id="KW-0732">Signal</keyword>
<evidence type="ECO:0000256" key="1">
    <source>
        <dbReference type="ARBA" id="ARBA00022729"/>
    </source>
</evidence>
<dbReference type="InterPro" id="IPR038404">
    <property type="entry name" value="TRAP_DctP_sf"/>
</dbReference>
<dbReference type="InterPro" id="IPR018389">
    <property type="entry name" value="DctP_fam"/>
</dbReference>
<organism evidence="2 3">
    <name type="scientific">Thalassobaculum fulvum</name>
    <dbReference type="NCBI Taxonomy" id="1633335"/>
    <lineage>
        <taxon>Bacteria</taxon>
        <taxon>Pseudomonadati</taxon>
        <taxon>Pseudomonadota</taxon>
        <taxon>Alphaproteobacteria</taxon>
        <taxon>Rhodospirillales</taxon>
        <taxon>Thalassobaculaceae</taxon>
        <taxon>Thalassobaculum</taxon>
    </lineage>
</organism>
<name>A0A919CRV5_9PROT</name>
<reference evidence="2" key="2">
    <citation type="submission" date="2020-09" db="EMBL/GenBank/DDBJ databases">
        <authorList>
            <person name="Sun Q."/>
            <person name="Kim S."/>
        </authorList>
    </citation>
    <scope>NUCLEOTIDE SEQUENCE</scope>
    <source>
        <strain evidence="2">KCTC 42651</strain>
    </source>
</reference>
<dbReference type="EMBL" id="BMZS01000012">
    <property type="protein sequence ID" value="GHD61147.1"/>
    <property type="molecule type" value="Genomic_DNA"/>
</dbReference>
<comment type="caution">
    <text evidence="2">The sequence shown here is derived from an EMBL/GenBank/DDBJ whole genome shotgun (WGS) entry which is preliminary data.</text>
</comment>
<proteinExistence type="predicted"/>
<reference evidence="2" key="1">
    <citation type="journal article" date="2014" name="Int. J. Syst. Evol. Microbiol.">
        <title>Complete genome sequence of Corynebacterium casei LMG S-19264T (=DSM 44701T), isolated from a smear-ripened cheese.</title>
        <authorList>
            <consortium name="US DOE Joint Genome Institute (JGI-PGF)"/>
            <person name="Walter F."/>
            <person name="Albersmeier A."/>
            <person name="Kalinowski J."/>
            <person name="Ruckert C."/>
        </authorList>
    </citation>
    <scope>NUCLEOTIDE SEQUENCE</scope>
    <source>
        <strain evidence="2">KCTC 42651</strain>
    </source>
</reference>
<dbReference type="AlphaFoldDB" id="A0A919CRV5"/>
<evidence type="ECO:0000313" key="3">
    <source>
        <dbReference type="Proteomes" id="UP000630353"/>
    </source>
</evidence>
<dbReference type="Pfam" id="PF03480">
    <property type="entry name" value="DctP"/>
    <property type="match status" value="1"/>
</dbReference>
<evidence type="ECO:0000313" key="2">
    <source>
        <dbReference type="EMBL" id="GHD61147.1"/>
    </source>
</evidence>
<keyword evidence="3" id="KW-1185">Reference proteome</keyword>
<dbReference type="PANTHER" id="PTHR33376">
    <property type="match status" value="1"/>
</dbReference>
<sequence>MRIVVFALVVGLLCSDAAFARERLNLHLAFGQRTPLYGALAERFVAEVGERSAGRLRLRPHEPGAIVPRFGYLDAVAQGAIDAAWGTPAVLAGRAPEAVLFTGVPFGLGPVEHLAWIRDGAGRPLYNALYARFGVIGVPCAAVGPDGLAWLRQPLDDTAPFRGLRMRAFGLAARILDGLGATTAFAFGADLTIGLATGAFDGAEVGVPVADFAYGLHEVAPIYLYPSPLQPATLLDVVINRDRWQRLEPEARVTLEEACRATAAFAEGANRETNAAALDRIAAAGVSVSAPSPATVAALRRAWDELRSVPEFVPVLRVYPAASD</sequence>
<gene>
    <name evidence="2" type="ORF">GCM10017083_48160</name>
</gene>
<dbReference type="Gene3D" id="3.40.190.10">
    <property type="entry name" value="Periplasmic binding protein-like II"/>
    <property type="match status" value="1"/>
</dbReference>
<dbReference type="NCBIfam" id="NF037995">
    <property type="entry name" value="TRAP_S1"/>
    <property type="match status" value="1"/>
</dbReference>
<dbReference type="PANTHER" id="PTHR33376:SF5">
    <property type="entry name" value="EXTRACYTOPLASMIC SOLUTE RECEPTOR PROTEIN"/>
    <property type="match status" value="1"/>
</dbReference>
<dbReference type="GO" id="GO:0055085">
    <property type="term" value="P:transmembrane transport"/>
    <property type="evidence" value="ECO:0007669"/>
    <property type="project" value="InterPro"/>
</dbReference>